<dbReference type="Pfam" id="PF02886">
    <property type="entry name" value="LBP_BPI_CETP_C"/>
    <property type="match status" value="1"/>
</dbReference>
<keyword evidence="3" id="KW-1185">Reference proteome</keyword>
<evidence type="ECO:0000259" key="2">
    <source>
        <dbReference type="SMART" id="SM00329"/>
    </source>
</evidence>
<evidence type="ECO:0000256" key="1">
    <source>
        <dbReference type="SAM" id="SignalP"/>
    </source>
</evidence>
<feature type="chain" id="PRO_5039913130" evidence="1">
    <location>
        <begin position="22"/>
        <end position="838"/>
    </location>
</feature>
<organism evidence="3 4">
    <name type="scientific">Ascaris lumbricoides</name>
    <name type="common">Giant roundworm</name>
    <dbReference type="NCBI Taxonomy" id="6252"/>
    <lineage>
        <taxon>Eukaryota</taxon>
        <taxon>Metazoa</taxon>
        <taxon>Ecdysozoa</taxon>
        <taxon>Nematoda</taxon>
        <taxon>Chromadorea</taxon>
        <taxon>Rhabditida</taxon>
        <taxon>Spirurina</taxon>
        <taxon>Ascaridomorpha</taxon>
        <taxon>Ascaridoidea</taxon>
        <taxon>Ascarididae</taxon>
        <taxon>Ascaris</taxon>
    </lineage>
</organism>
<dbReference type="AlphaFoldDB" id="A0A9J2P6I1"/>
<dbReference type="PANTHER" id="PTHR10504">
    <property type="entry name" value="BACTERICIDAL PERMEABILITY-INCREASING BPI PROTEIN-RELATED"/>
    <property type="match status" value="1"/>
</dbReference>
<feature type="signal peptide" evidence="1">
    <location>
        <begin position="1"/>
        <end position="21"/>
    </location>
</feature>
<dbReference type="WBParaSite" id="ALUE_0000549001-mRNA-1">
    <property type="protein sequence ID" value="ALUE_0000549001-mRNA-1"/>
    <property type="gene ID" value="ALUE_0000549001"/>
</dbReference>
<reference evidence="4" key="1">
    <citation type="submission" date="2023-03" db="UniProtKB">
        <authorList>
            <consortium name="WormBaseParasite"/>
        </authorList>
    </citation>
    <scope>IDENTIFICATION</scope>
</reference>
<name>A0A9J2P6I1_ASCLU</name>
<dbReference type="InterPro" id="IPR001124">
    <property type="entry name" value="Lipid-bd_serum_glycop_C"/>
</dbReference>
<sequence length="838" mass="90517">MQFSISLQWPAILSVIVFIEGGTQQWKGNMALIRPALQSSYQQPVQRYSVQPYAVYPLSPAFAKCDPSIGGLKARLNHPAFQYMSALFANILNEQIINAEIPPITECVPGLPIYLVVEIIIKEKCDQFAIEVAGCSMKVGYVDLYMENAGLFGDLTNGLFRGISSELVKQMIPSKVCDMLPKLIDEKVNSQLAAIPTTISVGQILQMLDGLDGLIGSGTGTYRCAKAAHRCQSAPPKTSQKSLLVGQELVPLTGGFHPMETTFIATYAAKQSQLKANSTKPIQHMGRPSTLTHTITIIKNISISEVSKVPLNKQPSATGLDSPIELNFTDSSSNIADVSEEMALAMLYELLDLSDTKRGKSKSHFTMDDIKKMLHNGTDNEMNRKLLYKLAEITKTGETSEGRQMLAALRQVSHDLANRHKRSSKQQSAVPLVNKWLPKTRMIDKATTKTNKTHENKTTSDKKNAAPHAVVPVLTFPLPKKQKQQPNMSGNGSMRVTGNATKAHGCPTCAGGVGGNNAALNSALAPVGNQCAGCPGVGRQTNPLDLIKQLTRTIDLRKLCNIYLSLKLLGTLATCWDYSIDLKGEFSLFNQDQTPFCPALTFFPGCAKCMAEVIISDYTINSLFYHMHRAGLLNFRIGPDTPEIGPLMRTTCQKDDVAGGIPLCIGEFLPALSNYPNKAVAISIHTTRAPVILLSRGCATMEFVADADICVTGTFACEGGVRVGTIEIVMIADICPQSAGGRLYGAGNVRILRIAEKRPSLGFQPGTLDQLSVLGKELITKALNDALAKGISMKIPSGGGLPLMLHNTNFKIIEHGIYISSDFTISPSLLSGSASCTG</sequence>
<dbReference type="GO" id="GO:0005615">
    <property type="term" value="C:extracellular space"/>
    <property type="evidence" value="ECO:0007669"/>
    <property type="project" value="TreeGrafter"/>
</dbReference>
<dbReference type="InterPro" id="IPR017943">
    <property type="entry name" value="Bactericidal_perm-incr_a/b_dom"/>
</dbReference>
<evidence type="ECO:0000313" key="3">
    <source>
        <dbReference type="Proteomes" id="UP000036681"/>
    </source>
</evidence>
<keyword evidence="1" id="KW-0732">Signal</keyword>
<feature type="domain" description="Lipid-binding serum glycoprotein C-terminal" evidence="2">
    <location>
        <begin position="608"/>
        <end position="821"/>
    </location>
</feature>
<dbReference type="SUPFAM" id="SSF55394">
    <property type="entry name" value="Bactericidal permeability-increasing protein, BPI"/>
    <property type="match status" value="2"/>
</dbReference>
<dbReference type="PANTHER" id="PTHR10504:SF144">
    <property type="entry name" value="BPI1 DOMAIN-CONTAINING PROTEIN"/>
    <property type="match status" value="1"/>
</dbReference>
<evidence type="ECO:0000313" key="4">
    <source>
        <dbReference type="WBParaSite" id="ALUE_0000549001-mRNA-1"/>
    </source>
</evidence>
<proteinExistence type="predicted"/>
<dbReference type="GO" id="GO:0008289">
    <property type="term" value="F:lipid binding"/>
    <property type="evidence" value="ECO:0007669"/>
    <property type="project" value="InterPro"/>
</dbReference>
<dbReference type="InterPro" id="IPR032942">
    <property type="entry name" value="BPI/LBP/Plunc"/>
</dbReference>
<accession>A0A9J2P6I1</accession>
<dbReference type="SMART" id="SM00329">
    <property type="entry name" value="BPI2"/>
    <property type="match status" value="1"/>
</dbReference>
<dbReference type="Gene3D" id="3.15.20.10">
    <property type="entry name" value="Bactericidal permeability-increasing protein, domain 2"/>
    <property type="match status" value="1"/>
</dbReference>
<dbReference type="Gene3D" id="3.15.10.10">
    <property type="entry name" value="Bactericidal permeability-increasing protein, domain 1"/>
    <property type="match status" value="1"/>
</dbReference>
<dbReference type="Proteomes" id="UP000036681">
    <property type="component" value="Unplaced"/>
</dbReference>
<protein>
    <submittedName>
        <fullName evidence="4">Lipid-binding serum glycoprotein C-terminal domain-containing protein</fullName>
    </submittedName>
</protein>